<evidence type="ECO:0000313" key="1">
    <source>
        <dbReference type="EMBL" id="GFN85449.1"/>
    </source>
</evidence>
<reference evidence="1 2" key="1">
    <citation type="journal article" date="2021" name="Elife">
        <title>Chloroplast acquisition without the gene transfer in kleptoplastic sea slugs, Plakobranchus ocellatus.</title>
        <authorList>
            <person name="Maeda T."/>
            <person name="Takahashi S."/>
            <person name="Yoshida T."/>
            <person name="Shimamura S."/>
            <person name="Takaki Y."/>
            <person name="Nagai Y."/>
            <person name="Toyoda A."/>
            <person name="Suzuki Y."/>
            <person name="Arimoto A."/>
            <person name="Ishii H."/>
            <person name="Satoh N."/>
            <person name="Nishiyama T."/>
            <person name="Hasebe M."/>
            <person name="Maruyama T."/>
            <person name="Minagawa J."/>
            <person name="Obokata J."/>
            <person name="Shigenobu S."/>
        </authorList>
    </citation>
    <scope>NUCLEOTIDE SEQUENCE [LARGE SCALE GENOMIC DNA]</scope>
</reference>
<organism evidence="1 2">
    <name type="scientific">Plakobranchus ocellatus</name>
    <dbReference type="NCBI Taxonomy" id="259542"/>
    <lineage>
        <taxon>Eukaryota</taxon>
        <taxon>Metazoa</taxon>
        <taxon>Spiralia</taxon>
        <taxon>Lophotrochozoa</taxon>
        <taxon>Mollusca</taxon>
        <taxon>Gastropoda</taxon>
        <taxon>Heterobranchia</taxon>
        <taxon>Euthyneura</taxon>
        <taxon>Panpulmonata</taxon>
        <taxon>Sacoglossa</taxon>
        <taxon>Placobranchoidea</taxon>
        <taxon>Plakobranchidae</taxon>
        <taxon>Plakobranchus</taxon>
    </lineage>
</organism>
<dbReference type="AlphaFoldDB" id="A0AAV3YSP4"/>
<sequence length="78" mass="8440">MIRFYPLTLSSAAQRLTEKSRVEAGTAFQSPFGSVQMAERISDMFQAEFAPNSATPIAAHLQKIALVALEAGSPRQIS</sequence>
<evidence type="ECO:0000313" key="2">
    <source>
        <dbReference type="Proteomes" id="UP000735302"/>
    </source>
</evidence>
<proteinExistence type="predicted"/>
<gene>
    <name evidence="1" type="ORF">PoB_001195500</name>
</gene>
<name>A0AAV3YSP4_9GAST</name>
<protein>
    <submittedName>
        <fullName evidence="1">Uncharacterized protein</fullName>
    </submittedName>
</protein>
<comment type="caution">
    <text evidence="1">The sequence shown here is derived from an EMBL/GenBank/DDBJ whole genome shotgun (WGS) entry which is preliminary data.</text>
</comment>
<dbReference type="EMBL" id="BLXT01001414">
    <property type="protein sequence ID" value="GFN85449.1"/>
    <property type="molecule type" value="Genomic_DNA"/>
</dbReference>
<keyword evidence="2" id="KW-1185">Reference proteome</keyword>
<accession>A0AAV3YSP4</accession>
<dbReference type="Proteomes" id="UP000735302">
    <property type="component" value="Unassembled WGS sequence"/>
</dbReference>